<organism evidence="1">
    <name type="scientific">Arundo donax</name>
    <name type="common">Giant reed</name>
    <name type="synonym">Donax arundinaceus</name>
    <dbReference type="NCBI Taxonomy" id="35708"/>
    <lineage>
        <taxon>Eukaryota</taxon>
        <taxon>Viridiplantae</taxon>
        <taxon>Streptophyta</taxon>
        <taxon>Embryophyta</taxon>
        <taxon>Tracheophyta</taxon>
        <taxon>Spermatophyta</taxon>
        <taxon>Magnoliopsida</taxon>
        <taxon>Liliopsida</taxon>
        <taxon>Poales</taxon>
        <taxon>Poaceae</taxon>
        <taxon>PACMAD clade</taxon>
        <taxon>Arundinoideae</taxon>
        <taxon>Arundineae</taxon>
        <taxon>Arundo</taxon>
    </lineage>
</organism>
<evidence type="ECO:0000313" key="1">
    <source>
        <dbReference type="EMBL" id="JAD32800.1"/>
    </source>
</evidence>
<reference evidence="1" key="1">
    <citation type="submission" date="2014-09" db="EMBL/GenBank/DDBJ databases">
        <authorList>
            <person name="Magalhaes I.L.F."/>
            <person name="Oliveira U."/>
            <person name="Santos F.R."/>
            <person name="Vidigal T.H.D.A."/>
            <person name="Brescovit A.D."/>
            <person name="Santos A.J."/>
        </authorList>
    </citation>
    <scope>NUCLEOTIDE SEQUENCE</scope>
    <source>
        <tissue evidence="1">Shoot tissue taken approximately 20 cm above the soil surface</tissue>
    </source>
</reference>
<dbReference type="AlphaFoldDB" id="A0A0A8Z7S7"/>
<reference evidence="1" key="2">
    <citation type="journal article" date="2015" name="Data Brief">
        <title>Shoot transcriptome of the giant reed, Arundo donax.</title>
        <authorList>
            <person name="Barrero R.A."/>
            <person name="Guerrero F.D."/>
            <person name="Moolhuijzen P."/>
            <person name="Goolsby J.A."/>
            <person name="Tidwell J."/>
            <person name="Bellgard S.E."/>
            <person name="Bellgard M.I."/>
        </authorList>
    </citation>
    <scope>NUCLEOTIDE SEQUENCE</scope>
    <source>
        <tissue evidence="1">Shoot tissue taken approximately 20 cm above the soil surface</tissue>
    </source>
</reference>
<accession>A0A0A8Z7S7</accession>
<dbReference type="EMBL" id="GBRH01265095">
    <property type="protein sequence ID" value="JAD32800.1"/>
    <property type="molecule type" value="Transcribed_RNA"/>
</dbReference>
<protein>
    <submittedName>
        <fullName evidence="1">Uncharacterized protein</fullName>
    </submittedName>
</protein>
<sequence length="20" mass="2117">MLLRISHFLRPSGCAATATA</sequence>
<proteinExistence type="predicted"/>
<name>A0A0A8Z7S7_ARUDO</name>